<dbReference type="GO" id="GO:0051301">
    <property type="term" value="P:cell division"/>
    <property type="evidence" value="ECO:0007669"/>
    <property type="project" value="UniProtKB-UniRule"/>
</dbReference>
<comment type="subunit">
    <text evidence="9">Component of the NDC80 complex.</text>
</comment>
<evidence type="ECO:0000256" key="3">
    <source>
        <dbReference type="ARBA" id="ARBA00022618"/>
    </source>
</evidence>
<keyword evidence="2 9" id="KW-0158">Chromosome</keyword>
<sequence length="275" mass="32069">MYSTPLRTPSSKPLRDLSINRVNNAGKISNNINESSTIPTSPNDFTFKKVEFNCEENKQKIILFEEFLNNYVNTAKNNLSIKKQQWQSSLALDRGNITRYTEDIKSLEKKQKDLITTLEKEKKELYKIQTEISNLKNEELMKNERKNTLLKQIETVKKNIQKQRDVLAEKQVSLELQLSKNEPELKLFEDRLALTMEGVRDDAITFTFTCVYENDSSRPCSFTIDVGETKYTVFDCNPPLDQVLEELVSHLNSSRDFFSFIKRMRQAFRKKAQEA</sequence>
<proteinExistence type="inferred from homology"/>
<keyword evidence="6 10" id="KW-0175">Coiled coil</keyword>
<feature type="coiled-coil region" evidence="10">
    <location>
        <begin position="97"/>
        <end position="170"/>
    </location>
</feature>
<evidence type="ECO:0000256" key="2">
    <source>
        <dbReference type="ARBA" id="ARBA00022454"/>
    </source>
</evidence>
<dbReference type="InterPro" id="IPR045143">
    <property type="entry name" value="Spc25"/>
</dbReference>
<evidence type="ECO:0000259" key="11">
    <source>
        <dbReference type="Pfam" id="PF08234"/>
    </source>
</evidence>
<evidence type="ECO:0000256" key="9">
    <source>
        <dbReference type="RuleBase" id="RU367150"/>
    </source>
</evidence>
<evidence type="ECO:0000313" key="13">
    <source>
        <dbReference type="Proteomes" id="UP000789342"/>
    </source>
</evidence>
<comment type="similarity">
    <text evidence="1 9">Belongs to the SPC25 family.</text>
</comment>
<evidence type="ECO:0000256" key="5">
    <source>
        <dbReference type="ARBA" id="ARBA00022838"/>
    </source>
</evidence>
<comment type="caution">
    <text evidence="12">The sequence shown here is derived from an EMBL/GenBank/DDBJ whole genome shotgun (WGS) entry which is preliminary data.</text>
</comment>
<dbReference type="FunFam" id="3.30.457.50:FF:000001">
    <property type="entry name" value="Probable kinetochore protein spc25"/>
    <property type="match status" value="1"/>
</dbReference>
<dbReference type="GO" id="GO:0007059">
    <property type="term" value="P:chromosome segregation"/>
    <property type="evidence" value="ECO:0007669"/>
    <property type="project" value="InterPro"/>
</dbReference>
<dbReference type="EMBL" id="CAJVPV010000072">
    <property type="protein sequence ID" value="CAG8441112.1"/>
    <property type="molecule type" value="Genomic_DNA"/>
</dbReference>
<accession>A0A9N8V3X6</accession>
<name>A0A9N8V3X6_9GLOM</name>
<dbReference type="PANTHER" id="PTHR14281">
    <property type="entry name" value="KINETOCHORE PROTEIN SPC25-RELATED"/>
    <property type="match status" value="1"/>
</dbReference>
<reference evidence="12" key="1">
    <citation type="submission" date="2021-06" db="EMBL/GenBank/DDBJ databases">
        <authorList>
            <person name="Kallberg Y."/>
            <person name="Tangrot J."/>
            <person name="Rosling A."/>
        </authorList>
    </citation>
    <scope>NUCLEOTIDE SEQUENCE</scope>
    <source>
        <strain evidence="12">CL551</strain>
    </source>
</reference>
<comment type="subcellular location">
    <subcellularLocation>
        <location evidence="9">Nucleus</location>
    </subcellularLocation>
    <subcellularLocation>
        <location evidence="9">Chromosome</location>
        <location evidence="9">Centromere</location>
        <location evidence="9">Kinetochore</location>
    </subcellularLocation>
</comment>
<dbReference type="Pfam" id="PF08234">
    <property type="entry name" value="Spindle_Spc25"/>
    <property type="match status" value="1"/>
</dbReference>
<dbReference type="InterPro" id="IPR013255">
    <property type="entry name" value="Spc25_C"/>
</dbReference>
<evidence type="ECO:0000256" key="8">
    <source>
        <dbReference type="ARBA" id="ARBA00023328"/>
    </source>
</evidence>
<keyword evidence="5 9" id="KW-0995">Kinetochore</keyword>
<feature type="domain" description="Chromosome segregation protein Spc25 C-terminal" evidence="11">
    <location>
        <begin position="199"/>
        <end position="269"/>
    </location>
</feature>
<keyword evidence="7 9" id="KW-0131">Cell cycle</keyword>
<dbReference type="PANTHER" id="PTHR14281:SF0">
    <property type="entry name" value="KINETOCHORE PROTEIN SPC25"/>
    <property type="match status" value="1"/>
</dbReference>
<dbReference type="GO" id="GO:0031262">
    <property type="term" value="C:Ndc80 complex"/>
    <property type="evidence" value="ECO:0007669"/>
    <property type="project" value="InterPro"/>
</dbReference>
<evidence type="ECO:0000256" key="4">
    <source>
        <dbReference type="ARBA" id="ARBA00022776"/>
    </source>
</evidence>
<organism evidence="12 13">
    <name type="scientific">Acaulospora morrowiae</name>
    <dbReference type="NCBI Taxonomy" id="94023"/>
    <lineage>
        <taxon>Eukaryota</taxon>
        <taxon>Fungi</taxon>
        <taxon>Fungi incertae sedis</taxon>
        <taxon>Mucoromycota</taxon>
        <taxon>Glomeromycotina</taxon>
        <taxon>Glomeromycetes</taxon>
        <taxon>Diversisporales</taxon>
        <taxon>Acaulosporaceae</taxon>
        <taxon>Acaulospora</taxon>
    </lineage>
</organism>
<dbReference type="GO" id="GO:0005634">
    <property type="term" value="C:nucleus"/>
    <property type="evidence" value="ECO:0007669"/>
    <property type="project" value="UniProtKB-SubCell"/>
</dbReference>
<evidence type="ECO:0000256" key="10">
    <source>
        <dbReference type="SAM" id="Coils"/>
    </source>
</evidence>
<evidence type="ECO:0000256" key="6">
    <source>
        <dbReference type="ARBA" id="ARBA00023054"/>
    </source>
</evidence>
<gene>
    <name evidence="12" type="ORF">AMORRO_LOCUS290</name>
</gene>
<dbReference type="Gene3D" id="3.30.457.50">
    <property type="entry name" value="Chromosome segregation protein Spc25"/>
    <property type="match status" value="1"/>
</dbReference>
<keyword evidence="13" id="KW-1185">Reference proteome</keyword>
<keyword evidence="9" id="KW-0539">Nucleus</keyword>
<protein>
    <recommendedName>
        <fullName evidence="9">Kinetochore protein SPC25</fullName>
    </recommendedName>
</protein>
<keyword evidence="8 9" id="KW-0137">Centromere</keyword>
<evidence type="ECO:0000256" key="1">
    <source>
        <dbReference type="ARBA" id="ARBA00006379"/>
    </source>
</evidence>
<evidence type="ECO:0000313" key="12">
    <source>
        <dbReference type="EMBL" id="CAG8441112.1"/>
    </source>
</evidence>
<evidence type="ECO:0000256" key="7">
    <source>
        <dbReference type="ARBA" id="ARBA00023306"/>
    </source>
</evidence>
<dbReference type="CDD" id="cd23784">
    <property type="entry name" value="RWD_Spc25"/>
    <property type="match status" value="1"/>
</dbReference>
<dbReference type="AlphaFoldDB" id="A0A9N8V3X6"/>
<comment type="function">
    <text evidence="9">Acts as a component of the essential kinetochore-associated NDC80 complex, which is required for chromosome segregation and spindle checkpoint activity.</text>
</comment>
<dbReference type="OrthoDB" id="6353017at2759"/>
<keyword evidence="4 9" id="KW-0498">Mitosis</keyword>
<dbReference type="Proteomes" id="UP000789342">
    <property type="component" value="Unassembled WGS sequence"/>
</dbReference>
<keyword evidence="3 9" id="KW-0132">Cell division</keyword>